<name>A0A382D8L4_9ZZZZ</name>
<sequence>MIGMLNCKFVRSLIVVGVMIAILPITSSYGRTDWGNNLRGEFNWSVGARLTTGSHDQKMTLFAAVAGSILPSFLSVEGGLMLELESAFEKWNINSPAIGMHESWFLGTGIGRFEESINSTCFFSPQKQFLGSGLSNRSKWRFTYGIGQTYSQGSFLKKYESFLFNVESHNDLGEGFVSEDLRQEFKDDKGIVLAENYIIRKQNGNWWIGDENDPNRYIVKKELLFLASLKFSDTLGNGVVPEKLSQEFERNGISLNFPGTIVTPIKSMKSEWLIKDKETKQAYIASRENNQLTIYEINSYNYRNFGLDQRRGNTYIKAEYKQTSIRTAFYNDLKSFSPPMVILGDGNDNKETASGFASITFHNRYTAKEFGIGFDNITDDIVSSESLKSSNSVVKRKKLIDKNDAYY</sequence>
<accession>A0A382D8L4</accession>
<dbReference type="EMBL" id="UINC01038190">
    <property type="protein sequence ID" value="SVB34836.1"/>
    <property type="molecule type" value="Genomic_DNA"/>
</dbReference>
<dbReference type="AlphaFoldDB" id="A0A382D8L4"/>
<proteinExistence type="predicted"/>
<reference evidence="1" key="1">
    <citation type="submission" date="2018-05" db="EMBL/GenBank/DDBJ databases">
        <authorList>
            <person name="Lanie J.A."/>
            <person name="Ng W.-L."/>
            <person name="Kazmierczak K.M."/>
            <person name="Andrzejewski T.M."/>
            <person name="Davidsen T.M."/>
            <person name="Wayne K.J."/>
            <person name="Tettelin H."/>
            <person name="Glass J.I."/>
            <person name="Rusch D."/>
            <person name="Podicherti R."/>
            <person name="Tsui H.-C.T."/>
            <person name="Winkler M.E."/>
        </authorList>
    </citation>
    <scope>NUCLEOTIDE SEQUENCE</scope>
</reference>
<protein>
    <submittedName>
        <fullName evidence="1">Uncharacterized protein</fullName>
    </submittedName>
</protein>
<gene>
    <name evidence="1" type="ORF">METZ01_LOCUS187690</name>
</gene>
<feature type="non-terminal residue" evidence="1">
    <location>
        <position position="407"/>
    </location>
</feature>
<evidence type="ECO:0000313" key="1">
    <source>
        <dbReference type="EMBL" id="SVB34836.1"/>
    </source>
</evidence>
<organism evidence="1">
    <name type="scientific">marine metagenome</name>
    <dbReference type="NCBI Taxonomy" id="408172"/>
    <lineage>
        <taxon>unclassified sequences</taxon>
        <taxon>metagenomes</taxon>
        <taxon>ecological metagenomes</taxon>
    </lineage>
</organism>